<reference evidence="1 2" key="1">
    <citation type="submission" date="2020-02" db="EMBL/GenBank/DDBJ databases">
        <title>Whole genome PO2S7.</title>
        <authorList>
            <person name="Singha K.M."/>
        </authorList>
    </citation>
    <scope>NUCLEOTIDE SEQUENCE [LARGE SCALE GENOMIC DNA]</scope>
    <source>
        <strain evidence="1 2">PO2S7</strain>
    </source>
</reference>
<dbReference type="Proteomes" id="UP000503580">
    <property type="component" value="Chromosome"/>
</dbReference>
<accession>A0A6G9RGG8</accession>
<dbReference type="KEGG" id="kgn:GY169_04095"/>
<proteinExistence type="predicted"/>
<dbReference type="Pfam" id="PF17430">
    <property type="entry name" value="YqgC"/>
    <property type="match status" value="1"/>
</dbReference>
<gene>
    <name evidence="1" type="ORF">GY169_04095</name>
</gene>
<keyword evidence="2" id="KW-1185">Reference proteome</keyword>
<protein>
    <submittedName>
        <fullName evidence="1">Uncharacterized protein</fullName>
    </submittedName>
</protein>
<dbReference type="EMBL" id="CP050321">
    <property type="protein sequence ID" value="QIR26036.1"/>
    <property type="molecule type" value="Genomic_DNA"/>
</dbReference>
<evidence type="ECO:0000313" key="2">
    <source>
        <dbReference type="Proteomes" id="UP000503580"/>
    </source>
</evidence>
<evidence type="ECO:0000313" key="1">
    <source>
        <dbReference type="EMBL" id="QIR26036.1"/>
    </source>
</evidence>
<dbReference type="AlphaFoldDB" id="A0A6G9RGG8"/>
<sequence length="59" mass="6295">MTVQRNHEKTLAVTRAPLFSVPLPTGSGVLRSAEMGITSAGMQSRMAGCGEHIRARTAR</sequence>
<name>A0A6G9RGG8_9ENTR</name>
<dbReference type="InterPro" id="IPR020102">
    <property type="entry name" value="YqgC-like"/>
</dbReference>
<organism evidence="1 2">
    <name type="scientific">Kluyvera genomosp. 3</name>
    <dbReference type="NCBI Taxonomy" id="2774055"/>
    <lineage>
        <taxon>Bacteria</taxon>
        <taxon>Pseudomonadati</taxon>
        <taxon>Pseudomonadota</taxon>
        <taxon>Gammaproteobacteria</taxon>
        <taxon>Enterobacterales</taxon>
        <taxon>Enterobacteriaceae</taxon>
        <taxon>Kluyvera</taxon>
    </lineage>
</organism>